<evidence type="ECO:0008006" key="4">
    <source>
        <dbReference type="Google" id="ProtNLM"/>
    </source>
</evidence>
<dbReference type="Proteomes" id="UP000515703">
    <property type="component" value="Chromosome"/>
</dbReference>
<organism evidence="2 3">
    <name type="scientific">Anaerocolumna chitinilytica</name>
    <dbReference type="NCBI Taxonomy" id="1727145"/>
    <lineage>
        <taxon>Bacteria</taxon>
        <taxon>Bacillati</taxon>
        <taxon>Bacillota</taxon>
        <taxon>Clostridia</taxon>
        <taxon>Lachnospirales</taxon>
        <taxon>Lachnospiraceae</taxon>
        <taxon>Anaerocolumna</taxon>
    </lineage>
</organism>
<sequence>MVLKKQIICMVVILALLSCVASSSKVSASTPRQFKEMEFEKVYNEDLDCDGKDEKVVCKQTDVDDNNKTLTVYINDKIVFEKTLKCQYFTINLGDINADDNVQDLFITARDYSAVCLKTYYLQYRDSKLKLNQTIKRIDGPQNLNMAIYFFGDISDDASFQLIANRPIGDAIGDYECIIPYKLINGKIAAVKSNTYNLTSDSKKYVYKAKKKFVTYKSTSTGAAVAFKVNSGDKVRADKVYVSSKGKCYIRIINSKNVKGWIEGSQDDLFVKGPIWD</sequence>
<dbReference type="AlphaFoldDB" id="A0A7I8DLA0"/>
<keyword evidence="1" id="KW-0732">Signal</keyword>
<accession>A0A7I8DLA0</accession>
<feature type="chain" id="PRO_5029448827" description="SH3 domain-containing protein" evidence="1">
    <location>
        <begin position="29"/>
        <end position="277"/>
    </location>
</feature>
<dbReference type="EMBL" id="AP023368">
    <property type="protein sequence ID" value="BCJ97056.1"/>
    <property type="molecule type" value="Genomic_DNA"/>
</dbReference>
<reference evidence="2 3" key="1">
    <citation type="submission" date="2020-08" db="EMBL/GenBank/DDBJ databases">
        <title>Draft genome sequencing of an Anaerocolumna strain isolated from anoxic soil subjected to BSD treatment.</title>
        <authorList>
            <person name="Uek A."/>
            <person name="Tonouchi A."/>
        </authorList>
    </citation>
    <scope>NUCLEOTIDE SEQUENCE [LARGE SCALE GENOMIC DNA]</scope>
    <source>
        <strain evidence="2 3">CTTW</strain>
    </source>
</reference>
<keyword evidence="3" id="KW-1185">Reference proteome</keyword>
<proteinExistence type="predicted"/>
<dbReference type="RefSeq" id="WP_185257523.1">
    <property type="nucleotide sequence ID" value="NZ_AP023368.1"/>
</dbReference>
<evidence type="ECO:0000313" key="2">
    <source>
        <dbReference type="EMBL" id="BCJ97056.1"/>
    </source>
</evidence>
<feature type="signal peptide" evidence="1">
    <location>
        <begin position="1"/>
        <end position="28"/>
    </location>
</feature>
<reference evidence="2 3" key="2">
    <citation type="submission" date="2020-08" db="EMBL/GenBank/DDBJ databases">
        <authorList>
            <person name="Ueki A."/>
            <person name="Tonouchi A."/>
        </authorList>
    </citation>
    <scope>NUCLEOTIDE SEQUENCE [LARGE SCALE GENOMIC DNA]</scope>
    <source>
        <strain evidence="2 3">CTTW</strain>
    </source>
</reference>
<protein>
    <recommendedName>
        <fullName evidence="4">SH3 domain-containing protein</fullName>
    </recommendedName>
</protein>
<name>A0A7I8DLA0_9FIRM</name>
<evidence type="ECO:0000256" key="1">
    <source>
        <dbReference type="SAM" id="SignalP"/>
    </source>
</evidence>
<dbReference type="PROSITE" id="PS51257">
    <property type="entry name" value="PROKAR_LIPOPROTEIN"/>
    <property type="match status" value="1"/>
</dbReference>
<evidence type="ECO:0000313" key="3">
    <source>
        <dbReference type="Proteomes" id="UP000515703"/>
    </source>
</evidence>
<gene>
    <name evidence="2" type="ORF">bsdcttw_00970</name>
</gene>
<dbReference type="KEGG" id="acht:bsdcttw_00970"/>